<keyword evidence="3" id="KW-1185">Reference proteome</keyword>
<evidence type="ECO:0000313" key="3">
    <source>
        <dbReference type="Proteomes" id="UP000613160"/>
    </source>
</evidence>
<feature type="compositionally biased region" description="Basic residues" evidence="1">
    <location>
        <begin position="68"/>
        <end position="77"/>
    </location>
</feature>
<comment type="caution">
    <text evidence="2">The sequence shown here is derived from an EMBL/GenBank/DDBJ whole genome shotgun (WGS) entry which is preliminary data.</text>
</comment>
<name>A0A916Y3E1_9HYPH</name>
<dbReference type="AlphaFoldDB" id="A0A916Y3E1"/>
<organism evidence="2 3">
    <name type="scientific">Aureimonas glaciei</name>
    <dbReference type="NCBI Taxonomy" id="1776957"/>
    <lineage>
        <taxon>Bacteria</taxon>
        <taxon>Pseudomonadati</taxon>
        <taxon>Pseudomonadota</taxon>
        <taxon>Alphaproteobacteria</taxon>
        <taxon>Hyphomicrobiales</taxon>
        <taxon>Aurantimonadaceae</taxon>
        <taxon>Aureimonas</taxon>
    </lineage>
</organism>
<sequence length="77" mass="8123">MTDDENSGEPTRYSPATVAERTAKGTSAAIVASQAEATAAKTARLRAAREERDAVQAAVDAEALRNAPPKKKRARKA</sequence>
<evidence type="ECO:0000256" key="1">
    <source>
        <dbReference type="SAM" id="MobiDB-lite"/>
    </source>
</evidence>
<gene>
    <name evidence="2" type="ORF">GCM10011335_34970</name>
</gene>
<protein>
    <submittedName>
        <fullName evidence="2">Uncharacterized protein</fullName>
    </submittedName>
</protein>
<feature type="region of interest" description="Disordered" evidence="1">
    <location>
        <begin position="1"/>
        <end position="20"/>
    </location>
</feature>
<reference evidence="2" key="1">
    <citation type="journal article" date="2014" name="Int. J. Syst. Evol. Microbiol.">
        <title>Complete genome sequence of Corynebacterium casei LMG S-19264T (=DSM 44701T), isolated from a smear-ripened cheese.</title>
        <authorList>
            <consortium name="US DOE Joint Genome Institute (JGI-PGF)"/>
            <person name="Walter F."/>
            <person name="Albersmeier A."/>
            <person name="Kalinowski J."/>
            <person name="Ruckert C."/>
        </authorList>
    </citation>
    <scope>NUCLEOTIDE SEQUENCE</scope>
    <source>
        <strain evidence="2">CGMCC 1.15493</strain>
    </source>
</reference>
<feature type="region of interest" description="Disordered" evidence="1">
    <location>
        <begin position="58"/>
        <end position="77"/>
    </location>
</feature>
<reference evidence="2" key="2">
    <citation type="submission" date="2020-09" db="EMBL/GenBank/DDBJ databases">
        <authorList>
            <person name="Sun Q."/>
            <person name="Zhou Y."/>
        </authorList>
    </citation>
    <scope>NUCLEOTIDE SEQUENCE</scope>
    <source>
        <strain evidence="2">CGMCC 1.15493</strain>
    </source>
</reference>
<evidence type="ECO:0000313" key="2">
    <source>
        <dbReference type="EMBL" id="GGD28815.1"/>
    </source>
</evidence>
<accession>A0A916Y3E1</accession>
<dbReference type="RefSeq" id="WP_188853113.1">
    <property type="nucleotide sequence ID" value="NZ_BMJJ01000009.1"/>
</dbReference>
<proteinExistence type="predicted"/>
<dbReference type="EMBL" id="BMJJ01000009">
    <property type="protein sequence ID" value="GGD28815.1"/>
    <property type="molecule type" value="Genomic_DNA"/>
</dbReference>
<dbReference type="Proteomes" id="UP000613160">
    <property type="component" value="Unassembled WGS sequence"/>
</dbReference>